<dbReference type="AlphaFoldDB" id="J9DK23"/>
<organism evidence="12 13">
    <name type="scientific">Wuchereria bancrofti</name>
    <dbReference type="NCBI Taxonomy" id="6293"/>
    <lineage>
        <taxon>Eukaryota</taxon>
        <taxon>Metazoa</taxon>
        <taxon>Ecdysozoa</taxon>
        <taxon>Nematoda</taxon>
        <taxon>Chromadorea</taxon>
        <taxon>Rhabditida</taxon>
        <taxon>Spirurina</taxon>
        <taxon>Spiruromorpha</taxon>
        <taxon>Filarioidea</taxon>
        <taxon>Onchocercidae</taxon>
        <taxon>Wuchereria</taxon>
    </lineage>
</organism>
<keyword evidence="9" id="KW-0496">Mitochondrion</keyword>
<keyword evidence="9" id="KW-0349">Heme</keyword>
<comment type="subcellular location">
    <subcellularLocation>
        <location evidence="9">Mitochondrion inner membrane</location>
        <topology evidence="9">Multi-pass membrane protein</topology>
    </subcellularLocation>
</comment>
<sequence length="99" mass="11246">MILRMVEILYCISIYFDFLAIRKFMLLFLPVFGIISESVLFLTDKDRLFGQASITFASIWIAVLGTSVWGHHMYTAGLDVDTRTYFSAATMIIAIPRAV</sequence>
<feature type="transmembrane region" description="Helical" evidence="10">
    <location>
        <begin position="48"/>
        <end position="69"/>
    </location>
</feature>
<dbReference type="GO" id="GO:0015990">
    <property type="term" value="P:electron transport coupled proton transport"/>
    <property type="evidence" value="ECO:0007669"/>
    <property type="project" value="TreeGrafter"/>
</dbReference>
<comment type="cofactor">
    <cofactor evidence="1">
        <name>heme</name>
        <dbReference type="ChEBI" id="CHEBI:30413"/>
    </cofactor>
</comment>
<keyword evidence="10" id="KW-1133">Transmembrane helix</keyword>
<keyword evidence="5 9" id="KW-0679">Respiratory chain</keyword>
<keyword evidence="9" id="KW-0479">Metal-binding</keyword>
<keyword evidence="9 10" id="KW-0812">Transmembrane</keyword>
<keyword evidence="9" id="KW-0408">Iron</keyword>
<gene>
    <name evidence="12" type="ORF">WUBG_19290</name>
</gene>
<evidence type="ECO:0000256" key="3">
    <source>
        <dbReference type="ARBA" id="ARBA00009578"/>
    </source>
</evidence>
<accession>J9DK23</accession>
<dbReference type="PANTHER" id="PTHR10422:SF18">
    <property type="entry name" value="CYTOCHROME C OXIDASE SUBUNIT 1"/>
    <property type="match status" value="1"/>
</dbReference>
<keyword evidence="9 10" id="KW-0472">Membrane</keyword>
<evidence type="ECO:0000313" key="12">
    <source>
        <dbReference type="EMBL" id="EJW69801.1"/>
    </source>
</evidence>
<dbReference type="UniPathway" id="UPA00705"/>
<keyword evidence="6" id="KW-1278">Translocase</keyword>
<dbReference type="GO" id="GO:0005743">
    <property type="term" value="C:mitochondrial inner membrane"/>
    <property type="evidence" value="ECO:0007669"/>
    <property type="project" value="UniProtKB-SubCell"/>
</dbReference>
<evidence type="ECO:0000313" key="13">
    <source>
        <dbReference type="Proteomes" id="UP000004810"/>
    </source>
</evidence>
<comment type="similarity">
    <text evidence="3 9">Belongs to the heme-copper respiratory oxidase family.</text>
</comment>
<dbReference type="GO" id="GO:0006123">
    <property type="term" value="P:mitochondrial electron transport, cytochrome c to oxygen"/>
    <property type="evidence" value="ECO:0007669"/>
    <property type="project" value="TreeGrafter"/>
</dbReference>
<protein>
    <recommendedName>
        <fullName evidence="4 9">Cytochrome c oxidase subunit 1</fullName>
        <ecNumber evidence="9">7.1.1.9</ecNumber>
    </recommendedName>
</protein>
<keyword evidence="9" id="KW-0999">Mitochondrion inner membrane</keyword>
<evidence type="ECO:0000259" key="11">
    <source>
        <dbReference type="PROSITE" id="PS50855"/>
    </source>
</evidence>
<dbReference type="EC" id="7.1.1.9" evidence="9"/>
<comment type="caution">
    <text evidence="12">The sequence shown here is derived from an EMBL/GenBank/DDBJ whole genome shotgun (WGS) entry which is preliminary data.</text>
</comment>
<keyword evidence="9" id="KW-0813">Transport</keyword>
<evidence type="ECO:0000256" key="9">
    <source>
        <dbReference type="RuleBase" id="RU000369"/>
    </source>
</evidence>
<evidence type="ECO:0000256" key="2">
    <source>
        <dbReference type="ARBA" id="ARBA00004673"/>
    </source>
</evidence>
<evidence type="ECO:0000256" key="4">
    <source>
        <dbReference type="ARBA" id="ARBA00015947"/>
    </source>
</evidence>
<dbReference type="PANTHER" id="PTHR10422">
    <property type="entry name" value="CYTOCHROME C OXIDASE SUBUNIT 1"/>
    <property type="match status" value="1"/>
</dbReference>
<reference evidence="13" key="1">
    <citation type="submission" date="2012-08" db="EMBL/GenBank/DDBJ databases">
        <title>The Genome Sequence of Wuchereria bancrofti.</title>
        <authorList>
            <person name="Nutman T.B."/>
            <person name="Fink D.L."/>
            <person name="Russ C."/>
            <person name="Young S."/>
            <person name="Zeng Q."/>
            <person name="Koehrsen M."/>
            <person name="Alvarado L."/>
            <person name="Berlin A."/>
            <person name="Chapman S.B."/>
            <person name="Chen Z."/>
            <person name="Freedman E."/>
            <person name="Gellesch M."/>
            <person name="Goldberg J."/>
            <person name="Griggs A."/>
            <person name="Gujja S."/>
            <person name="Heilman E.R."/>
            <person name="Heiman D."/>
            <person name="Hepburn T."/>
            <person name="Howarth C."/>
            <person name="Jen D."/>
            <person name="Larson L."/>
            <person name="Lewis B."/>
            <person name="Mehta T."/>
            <person name="Park D."/>
            <person name="Pearson M."/>
            <person name="Roberts A."/>
            <person name="Saif S."/>
            <person name="Shea T."/>
            <person name="Shenoy N."/>
            <person name="Sisk P."/>
            <person name="Stolte C."/>
            <person name="Sykes S."/>
            <person name="Walk T."/>
            <person name="White J."/>
            <person name="Yandava C."/>
            <person name="Haas B."/>
            <person name="Henn M.R."/>
            <person name="Nusbaum C."/>
            <person name="Birren B."/>
        </authorList>
    </citation>
    <scope>NUCLEOTIDE SEQUENCE [LARGE SCALE GENOMIC DNA]</scope>
    <source>
        <strain evidence="13">NA</strain>
    </source>
</reference>
<dbReference type="GO" id="GO:0046872">
    <property type="term" value="F:metal ion binding"/>
    <property type="evidence" value="ECO:0007669"/>
    <property type="project" value="UniProtKB-KW"/>
</dbReference>
<evidence type="ECO:0000256" key="5">
    <source>
        <dbReference type="ARBA" id="ARBA00022660"/>
    </source>
</evidence>
<dbReference type="InterPro" id="IPR036927">
    <property type="entry name" value="Cyt_c_oxase-like_su1_sf"/>
</dbReference>
<name>J9DK23_WUCBA</name>
<comment type="catalytic activity">
    <reaction evidence="8">
        <text>4 Fe(II)-[cytochrome c] + O2 + 8 H(+)(in) = 4 Fe(III)-[cytochrome c] + 2 H2O + 4 H(+)(out)</text>
        <dbReference type="Rhea" id="RHEA:11436"/>
        <dbReference type="Rhea" id="RHEA-COMP:10350"/>
        <dbReference type="Rhea" id="RHEA-COMP:14399"/>
        <dbReference type="ChEBI" id="CHEBI:15377"/>
        <dbReference type="ChEBI" id="CHEBI:15378"/>
        <dbReference type="ChEBI" id="CHEBI:15379"/>
        <dbReference type="ChEBI" id="CHEBI:29033"/>
        <dbReference type="ChEBI" id="CHEBI:29034"/>
        <dbReference type="EC" id="7.1.1.9"/>
    </reaction>
    <physiologicalReaction direction="left-to-right" evidence="8">
        <dbReference type="Rhea" id="RHEA:11437"/>
    </physiologicalReaction>
</comment>
<dbReference type="Pfam" id="PF00115">
    <property type="entry name" value="COX1"/>
    <property type="match status" value="1"/>
</dbReference>
<dbReference type="Proteomes" id="UP000004810">
    <property type="component" value="Unassembled WGS sequence"/>
</dbReference>
<evidence type="ECO:0000256" key="10">
    <source>
        <dbReference type="SAM" id="Phobius"/>
    </source>
</evidence>
<evidence type="ECO:0000256" key="6">
    <source>
        <dbReference type="ARBA" id="ARBA00022967"/>
    </source>
</evidence>
<proteinExistence type="inferred from homology"/>
<dbReference type="Gene3D" id="1.20.210.10">
    <property type="entry name" value="Cytochrome c oxidase-like, subunit I domain"/>
    <property type="match status" value="1"/>
</dbReference>
<feature type="domain" description="Cytochrome oxidase subunit I profile" evidence="11">
    <location>
        <begin position="16"/>
        <end position="99"/>
    </location>
</feature>
<dbReference type="SUPFAM" id="SSF81442">
    <property type="entry name" value="Cytochrome c oxidase subunit I-like"/>
    <property type="match status" value="1"/>
</dbReference>
<evidence type="ECO:0000256" key="1">
    <source>
        <dbReference type="ARBA" id="ARBA00001971"/>
    </source>
</evidence>
<dbReference type="InterPro" id="IPR000883">
    <property type="entry name" value="Cyt_C_Oxase_1"/>
</dbReference>
<dbReference type="GO" id="GO:0004129">
    <property type="term" value="F:cytochrome-c oxidase activity"/>
    <property type="evidence" value="ECO:0007669"/>
    <property type="project" value="UniProtKB-EC"/>
</dbReference>
<keyword evidence="9" id="KW-0186">Copper</keyword>
<dbReference type="EMBL" id="ADBV01025597">
    <property type="protein sequence ID" value="EJW69801.1"/>
    <property type="molecule type" value="Genomic_DNA"/>
</dbReference>
<comment type="function">
    <text evidence="9">Component of the cytochrome c oxidase, the last enzyme in the mitochondrial electron transport chain which drives oxidative phosphorylation. The respiratory chain contains 3 multisubunit complexes succinate dehydrogenase (complex II, CII), ubiquinol-cytochrome c oxidoreductase (cytochrome b-c1 complex, complex III, CIII) and cytochrome c oxidase (complex IV, CIV), that cooperate to transfer electrons derived from NADH and succinate to molecular oxygen, creating an electrochemical gradient over the inner membrane that drives transmembrane transport and the ATP synthase. Cytochrome c oxidase is the component of the respiratory chain that catalyzes the reduction of oxygen to water. Electrons originating from reduced cytochrome c in the intermembrane space (IMS) are transferred via the dinuclear copper A center (CU(A)) of subunit 2 and heme A of subunit 1 to the active site in subunit 1, a binuclear center (BNC) formed by heme A3 and copper B (CU(B)). The BNC reduces molecular oxygen to 2 water molecules using 4 electrons from cytochrome c in the IMS and 4 protons from the mitochondrial matrix.</text>
</comment>
<dbReference type="GO" id="GO:0020037">
    <property type="term" value="F:heme binding"/>
    <property type="evidence" value="ECO:0007669"/>
    <property type="project" value="InterPro"/>
</dbReference>
<dbReference type="PRINTS" id="PR01165">
    <property type="entry name" value="CYCOXIDASEI"/>
</dbReference>
<evidence type="ECO:0000256" key="8">
    <source>
        <dbReference type="ARBA" id="ARBA00049512"/>
    </source>
</evidence>
<dbReference type="InterPro" id="IPR023616">
    <property type="entry name" value="Cyt_c_oxase-like_su1_dom"/>
</dbReference>
<comment type="pathway">
    <text evidence="2 9">Energy metabolism; oxidative phosphorylation.</text>
</comment>
<dbReference type="PROSITE" id="PS50855">
    <property type="entry name" value="COX1"/>
    <property type="match status" value="1"/>
</dbReference>
<keyword evidence="7 9" id="KW-0249">Electron transport</keyword>
<evidence type="ECO:0000256" key="7">
    <source>
        <dbReference type="ARBA" id="ARBA00022982"/>
    </source>
</evidence>